<dbReference type="GO" id="GO:0006210">
    <property type="term" value="P:thymine catabolic process"/>
    <property type="evidence" value="ECO:0007669"/>
    <property type="project" value="TreeGrafter"/>
</dbReference>
<dbReference type="CDD" id="cd02940">
    <property type="entry name" value="DHPD_FMN"/>
    <property type="match status" value="1"/>
</dbReference>
<dbReference type="InterPro" id="IPR017900">
    <property type="entry name" value="4Fe4S_Fe_S_CS"/>
</dbReference>
<dbReference type="Pfam" id="PF01180">
    <property type="entry name" value="DHO_dh"/>
    <property type="match status" value="1"/>
</dbReference>
<evidence type="ECO:0000256" key="2">
    <source>
        <dbReference type="ARBA" id="ARBA00004715"/>
    </source>
</evidence>
<dbReference type="AlphaFoldDB" id="A0A7C3N8W1"/>
<dbReference type="InterPro" id="IPR005720">
    <property type="entry name" value="Dihydroorotate_DH_cat"/>
</dbReference>
<dbReference type="GO" id="GO:0006212">
    <property type="term" value="P:uracil catabolic process"/>
    <property type="evidence" value="ECO:0007669"/>
    <property type="project" value="TreeGrafter"/>
</dbReference>
<dbReference type="SUPFAM" id="SSF51395">
    <property type="entry name" value="FMN-linked oxidoreductases"/>
    <property type="match status" value="1"/>
</dbReference>
<reference evidence="14" key="1">
    <citation type="journal article" date="2020" name="mSystems">
        <title>Genome- and Community-Level Interaction Insights into Carbon Utilization and Element Cycling Functions of Hydrothermarchaeota in Hydrothermal Sediment.</title>
        <authorList>
            <person name="Zhou Z."/>
            <person name="Liu Y."/>
            <person name="Xu W."/>
            <person name="Pan J."/>
            <person name="Luo Z.H."/>
            <person name="Li M."/>
        </authorList>
    </citation>
    <scope>NUCLEOTIDE SEQUENCE [LARGE SCALE GENOMIC DNA]</scope>
    <source>
        <strain evidence="14">SpSt-468</strain>
    </source>
</reference>
<dbReference type="PANTHER" id="PTHR43073:SF2">
    <property type="entry name" value="DIHYDROPYRIMIDINE DEHYDROGENASE [NADP(+)]"/>
    <property type="match status" value="1"/>
</dbReference>
<evidence type="ECO:0000256" key="3">
    <source>
        <dbReference type="ARBA" id="ARBA00010804"/>
    </source>
</evidence>
<evidence type="ECO:0000256" key="5">
    <source>
        <dbReference type="ARBA" id="ARBA00012061"/>
    </source>
</evidence>
<protein>
    <recommendedName>
        <fullName evidence="6">Dihydroorotate dehydrogenase B (NAD(+)), catalytic subunit</fullName>
        <ecNumber evidence="5">1.3.1.14</ecNumber>
    </recommendedName>
    <alternativeName>
        <fullName evidence="8">Dihydroorotate oxidase B</fullName>
    </alternativeName>
    <alternativeName>
        <fullName evidence="11">Dihydrothymine dehydrogenase</fullName>
    </alternativeName>
    <alternativeName>
        <fullName evidence="9">Dihydrouracil dehydrogenase</fullName>
    </alternativeName>
    <alternativeName>
        <fullName evidence="10">Orotate reductase (NADH)</fullName>
    </alternativeName>
</protein>
<feature type="domain" description="4Fe-4S ferredoxin-type" evidence="13">
    <location>
        <begin position="337"/>
        <end position="369"/>
    </location>
</feature>
<keyword evidence="7 14" id="KW-0560">Oxidoreductase</keyword>
<dbReference type="InterPro" id="IPR013785">
    <property type="entry name" value="Aldolase_TIM"/>
</dbReference>
<sequence>MVSKPDISVKFCGYEIENPFLLSSAPPTCTGEMIQRAFKAGWGGAVTKTIKPDKTPVYDLKNRFGRMGIEDKQLVLFENIEEVSKRPVGTWVKEIKEIKKAFPDKLLVGSLMAEPKEDDWEDLARVISEAGVDMLELNFGCPHGMPERGMGAFCGQRPELIDSLTKAAKRGSTVPVMVKLTPNVTDIAYMAKTAEKAGADATSAINTVLGLIGVNIDTFEPMPSVDGKSTFGGMSGPGVKPIGMRCVAQIAQATNIPVSGIGGISTWKDAVEYLLIGAANVQVCTAVMWRGYRIVGDLVDGLTNYLSDKGFKSVNEIIGKTLPRLTSWSKLDKDWKVVANIDKDKCIKCGVCYIGCYDGGYQAIKFEPNTGKAAEVDEEKCDACSLCYLSCPVPGCITWKRVQQK</sequence>
<dbReference type="InterPro" id="IPR017896">
    <property type="entry name" value="4Fe4S_Fe-S-bd"/>
</dbReference>
<evidence type="ECO:0000256" key="7">
    <source>
        <dbReference type="ARBA" id="ARBA00023002"/>
    </source>
</evidence>
<evidence type="ECO:0000256" key="8">
    <source>
        <dbReference type="ARBA" id="ARBA00029718"/>
    </source>
</evidence>
<feature type="domain" description="4Fe-4S ferredoxin-type" evidence="13">
    <location>
        <begin position="372"/>
        <end position="402"/>
    </location>
</feature>
<name>A0A7C3N8W1_9CREN</name>
<dbReference type="NCBIfam" id="NF006183">
    <property type="entry name" value="PRK08318.1"/>
    <property type="match status" value="1"/>
</dbReference>
<evidence type="ECO:0000256" key="1">
    <source>
        <dbReference type="ARBA" id="ARBA00003616"/>
    </source>
</evidence>
<evidence type="ECO:0000259" key="13">
    <source>
        <dbReference type="PROSITE" id="PS51379"/>
    </source>
</evidence>
<dbReference type="PROSITE" id="PS51379">
    <property type="entry name" value="4FE4S_FER_2"/>
    <property type="match status" value="2"/>
</dbReference>
<dbReference type="EMBL" id="DSTX01000013">
    <property type="protein sequence ID" value="HFK21254.1"/>
    <property type="molecule type" value="Genomic_DNA"/>
</dbReference>
<comment type="caution">
    <text evidence="14">The sequence shown here is derived from an EMBL/GenBank/DDBJ whole genome shotgun (WGS) entry which is preliminary data.</text>
</comment>
<dbReference type="PROSITE" id="PS00198">
    <property type="entry name" value="4FE4S_FER_1"/>
    <property type="match status" value="1"/>
</dbReference>
<dbReference type="EC" id="1.3.1.14" evidence="5"/>
<comment type="catalytic activity">
    <reaction evidence="12">
        <text>(S)-dihydroorotate + NAD(+) = orotate + NADH + H(+)</text>
        <dbReference type="Rhea" id="RHEA:13513"/>
        <dbReference type="ChEBI" id="CHEBI:15378"/>
        <dbReference type="ChEBI" id="CHEBI:30839"/>
        <dbReference type="ChEBI" id="CHEBI:30864"/>
        <dbReference type="ChEBI" id="CHEBI:57540"/>
        <dbReference type="ChEBI" id="CHEBI:57945"/>
        <dbReference type="EC" id="1.3.1.14"/>
    </reaction>
</comment>
<organism evidence="14">
    <name type="scientific">Candidatus Methanomethylicus mesodigestus</name>
    <dbReference type="NCBI Taxonomy" id="1867258"/>
    <lineage>
        <taxon>Archaea</taxon>
        <taxon>Thermoproteota</taxon>
        <taxon>Methanosuratincolia</taxon>
        <taxon>Candidatus Methanomethylicales</taxon>
        <taxon>Candidatus Methanomethylicaceae</taxon>
        <taxon>Candidatus Methanomethylicus</taxon>
    </lineage>
</organism>
<dbReference type="SUPFAM" id="SSF54862">
    <property type="entry name" value="4Fe-4S ferredoxins"/>
    <property type="match status" value="1"/>
</dbReference>
<gene>
    <name evidence="14" type="primary">preA</name>
    <name evidence="14" type="ORF">ENS19_08285</name>
</gene>
<evidence type="ECO:0000313" key="14">
    <source>
        <dbReference type="EMBL" id="HFK21254.1"/>
    </source>
</evidence>
<proteinExistence type="inferred from homology"/>
<comment type="pathway">
    <text evidence="2">Pyrimidine metabolism; UMP biosynthesis via de novo pathway; orotate from (S)-dihydroorotate (NAD(+) route): step 1/1.</text>
</comment>
<comment type="subunit">
    <text evidence="4">Heterotetramer of 2 PyrK and 2 PyrD type B subunits.</text>
</comment>
<dbReference type="FunFam" id="3.20.20.70:FF:000027">
    <property type="entry name" value="Dihydropyrimidine dehydrogenase [NADP(+)]"/>
    <property type="match status" value="1"/>
</dbReference>
<dbReference type="GO" id="GO:0005737">
    <property type="term" value="C:cytoplasm"/>
    <property type="evidence" value="ECO:0007669"/>
    <property type="project" value="InterPro"/>
</dbReference>
<dbReference type="GO" id="GO:0004589">
    <property type="term" value="F:dihydroorotate dehydrogenase (NAD+) activity"/>
    <property type="evidence" value="ECO:0007669"/>
    <property type="project" value="UniProtKB-EC"/>
</dbReference>
<evidence type="ECO:0000256" key="11">
    <source>
        <dbReference type="ARBA" id="ARBA00032722"/>
    </source>
</evidence>
<dbReference type="Gene3D" id="3.20.20.70">
    <property type="entry name" value="Aldolase class I"/>
    <property type="match status" value="1"/>
</dbReference>
<dbReference type="Pfam" id="PF14697">
    <property type="entry name" value="Fer4_21"/>
    <property type="match status" value="1"/>
</dbReference>
<evidence type="ECO:0000256" key="9">
    <source>
        <dbReference type="ARBA" id="ARBA00030119"/>
    </source>
</evidence>
<dbReference type="Gene3D" id="3.30.70.20">
    <property type="match status" value="1"/>
</dbReference>
<dbReference type="GO" id="GO:0002058">
    <property type="term" value="F:uracil binding"/>
    <property type="evidence" value="ECO:0007669"/>
    <property type="project" value="TreeGrafter"/>
</dbReference>
<comment type="similarity">
    <text evidence="3">Belongs to the dihydropyrimidine dehydrogenase family.</text>
</comment>
<accession>A0A7C3N8W1</accession>
<evidence type="ECO:0000256" key="12">
    <source>
        <dbReference type="ARBA" id="ARBA00048996"/>
    </source>
</evidence>
<evidence type="ECO:0000256" key="6">
    <source>
        <dbReference type="ARBA" id="ARBA00018101"/>
    </source>
</evidence>
<evidence type="ECO:0000256" key="4">
    <source>
        <dbReference type="ARBA" id="ARBA00011669"/>
    </source>
</evidence>
<dbReference type="GO" id="GO:0050661">
    <property type="term" value="F:NADP binding"/>
    <property type="evidence" value="ECO:0007669"/>
    <property type="project" value="TreeGrafter"/>
</dbReference>
<comment type="function">
    <text evidence="1">Catalyzes the conversion of dihydroorotate to orotate with NAD(+) as electron acceptor.</text>
</comment>
<dbReference type="PANTHER" id="PTHR43073">
    <property type="entry name" value="DIHYDROPYRIMIDINE DEHYDROGENASE [NADP(+)]"/>
    <property type="match status" value="1"/>
</dbReference>
<evidence type="ECO:0000256" key="10">
    <source>
        <dbReference type="ARBA" id="ARBA00032046"/>
    </source>
</evidence>